<dbReference type="InterPro" id="IPR006564">
    <property type="entry name" value="Znf_PMZ"/>
</dbReference>
<organism evidence="7 8">
    <name type="scientific">Solanum commersonii</name>
    <name type="common">Commerson's wild potato</name>
    <name type="synonym">Commerson's nightshade</name>
    <dbReference type="NCBI Taxonomy" id="4109"/>
    <lineage>
        <taxon>Eukaryota</taxon>
        <taxon>Viridiplantae</taxon>
        <taxon>Streptophyta</taxon>
        <taxon>Embryophyta</taxon>
        <taxon>Tracheophyta</taxon>
        <taxon>Spermatophyta</taxon>
        <taxon>Magnoliopsida</taxon>
        <taxon>eudicotyledons</taxon>
        <taxon>Gunneridae</taxon>
        <taxon>Pentapetalae</taxon>
        <taxon>asterids</taxon>
        <taxon>lamiids</taxon>
        <taxon>Solanales</taxon>
        <taxon>Solanaceae</taxon>
        <taxon>Solanoideae</taxon>
        <taxon>Solaneae</taxon>
        <taxon>Solanum</taxon>
    </lineage>
</organism>
<evidence type="ECO:0000256" key="2">
    <source>
        <dbReference type="ARBA" id="ARBA00022771"/>
    </source>
</evidence>
<keyword evidence="3" id="KW-0862">Zinc</keyword>
<dbReference type="PANTHER" id="PTHR31973:SF113">
    <property type="entry name" value="PROTEIN FAR1-RELATED SEQUENCE 5-LIKE"/>
    <property type="match status" value="1"/>
</dbReference>
<dbReference type="GO" id="GO:0008270">
    <property type="term" value="F:zinc ion binding"/>
    <property type="evidence" value="ECO:0007669"/>
    <property type="project" value="UniProtKB-KW"/>
</dbReference>
<protein>
    <recommendedName>
        <fullName evidence="6">SWIM-type domain-containing protein</fullName>
    </recommendedName>
</protein>
<keyword evidence="1" id="KW-0479">Metal-binding</keyword>
<keyword evidence="2 4" id="KW-0863">Zinc-finger</keyword>
<dbReference type="PANTHER" id="PTHR31973">
    <property type="entry name" value="POLYPROTEIN, PUTATIVE-RELATED"/>
    <property type="match status" value="1"/>
</dbReference>
<comment type="caution">
    <text evidence="7">The sequence shown here is derived from an EMBL/GenBank/DDBJ whole genome shotgun (WGS) entry which is preliminary data.</text>
</comment>
<evidence type="ECO:0000256" key="3">
    <source>
        <dbReference type="ARBA" id="ARBA00022833"/>
    </source>
</evidence>
<evidence type="ECO:0000259" key="6">
    <source>
        <dbReference type="PROSITE" id="PS50966"/>
    </source>
</evidence>
<feature type="compositionally biased region" description="Basic residues" evidence="5">
    <location>
        <begin position="249"/>
        <end position="267"/>
    </location>
</feature>
<gene>
    <name evidence="7" type="ORF">H5410_053177</name>
</gene>
<dbReference type="AlphaFoldDB" id="A0A9J5X5P5"/>
<dbReference type="SMART" id="SM00575">
    <property type="entry name" value="ZnF_PMZ"/>
    <property type="match status" value="1"/>
</dbReference>
<feature type="domain" description="SWIM-type" evidence="6">
    <location>
        <begin position="163"/>
        <end position="195"/>
    </location>
</feature>
<evidence type="ECO:0000256" key="5">
    <source>
        <dbReference type="SAM" id="MobiDB-lite"/>
    </source>
</evidence>
<evidence type="ECO:0000256" key="1">
    <source>
        <dbReference type="ARBA" id="ARBA00022723"/>
    </source>
</evidence>
<sequence>MVRGDPTESYVEIPRYLHMLTQSNPGSIVSLQKTVDGYFQYAFVALNSSIQGWVNCRPVVIVDGSFLKAAYHGTFLTASCQDAGVNRIDHRVKAYLYEIGYSNGQGHIPHCHCRESLPTTLPVGRASAKYESVLTDNLEIALHMMVRPSSDYLHTVTHMGKTFIVCIKAKTCTCRQFQLDELPCPHALAVLHKKGLDGDDYSSLYYTKENMMKTYDIPIHPMPDESTWDLPQEVIEEILLHPIGNKVPGRPRKKRQEKVWKSTKKNI</sequence>
<accession>A0A9J5X5P5</accession>
<dbReference type="InterPro" id="IPR007527">
    <property type="entry name" value="Znf_SWIM"/>
</dbReference>
<dbReference type="OrthoDB" id="1305035at2759"/>
<reference evidence="7 8" key="1">
    <citation type="submission" date="2020-09" db="EMBL/GenBank/DDBJ databases">
        <title>De no assembly of potato wild relative species, Solanum commersonii.</title>
        <authorList>
            <person name="Cho K."/>
        </authorList>
    </citation>
    <scope>NUCLEOTIDE SEQUENCE [LARGE SCALE GENOMIC DNA]</scope>
    <source>
        <strain evidence="7">LZ3.2</strain>
        <tissue evidence="7">Leaf</tissue>
    </source>
</reference>
<dbReference type="Pfam" id="PF04434">
    <property type="entry name" value="SWIM"/>
    <property type="match status" value="1"/>
</dbReference>
<evidence type="ECO:0000313" key="7">
    <source>
        <dbReference type="EMBL" id="KAG5582550.1"/>
    </source>
</evidence>
<evidence type="ECO:0000256" key="4">
    <source>
        <dbReference type="PROSITE-ProRule" id="PRU00325"/>
    </source>
</evidence>
<dbReference type="EMBL" id="JACXVP010000010">
    <property type="protein sequence ID" value="KAG5582550.1"/>
    <property type="molecule type" value="Genomic_DNA"/>
</dbReference>
<dbReference type="PROSITE" id="PS50966">
    <property type="entry name" value="ZF_SWIM"/>
    <property type="match status" value="1"/>
</dbReference>
<proteinExistence type="predicted"/>
<dbReference type="Proteomes" id="UP000824120">
    <property type="component" value="Chromosome 10"/>
</dbReference>
<name>A0A9J5X5P5_SOLCO</name>
<feature type="region of interest" description="Disordered" evidence="5">
    <location>
        <begin position="246"/>
        <end position="267"/>
    </location>
</feature>
<keyword evidence="8" id="KW-1185">Reference proteome</keyword>
<evidence type="ECO:0000313" key="8">
    <source>
        <dbReference type="Proteomes" id="UP000824120"/>
    </source>
</evidence>